<dbReference type="SMART" id="SM00382">
    <property type="entry name" value="AAA"/>
    <property type="match status" value="1"/>
</dbReference>
<evidence type="ECO:0000256" key="4">
    <source>
        <dbReference type="ARBA" id="ARBA00022840"/>
    </source>
</evidence>
<dbReference type="Pfam" id="PF00664">
    <property type="entry name" value="ABC_membrane"/>
    <property type="match status" value="1"/>
</dbReference>
<dbReference type="InterPro" id="IPR039421">
    <property type="entry name" value="Type_1_exporter"/>
</dbReference>
<dbReference type="PANTHER" id="PTHR24221">
    <property type="entry name" value="ATP-BINDING CASSETTE SUB-FAMILY B"/>
    <property type="match status" value="1"/>
</dbReference>
<feature type="domain" description="ABC transporter" evidence="8">
    <location>
        <begin position="359"/>
        <end position="583"/>
    </location>
</feature>
<dbReference type="GO" id="GO:0042883">
    <property type="term" value="P:cysteine transport"/>
    <property type="evidence" value="ECO:0007669"/>
    <property type="project" value="InterPro"/>
</dbReference>
<dbReference type="PANTHER" id="PTHR24221:SF261">
    <property type="entry name" value="GLUTATHIONE_L-CYSTEINE TRANSPORT SYSTEM ATP-BINDING_PERMEASE PROTEIN CYDD"/>
    <property type="match status" value="1"/>
</dbReference>
<reference evidence="10" key="1">
    <citation type="journal article" date="2015" name="Proc. Natl. Acad. Sci. U.S.A.">
        <title>Bacterial clade with the ribosomal RNA operon on a small plasmid rather than the chromosome.</title>
        <authorList>
            <person name="Anda M."/>
            <person name="Ohtsubo Y."/>
            <person name="Okubo T."/>
            <person name="Sugawara M."/>
            <person name="Nagata Y."/>
            <person name="Tsuda M."/>
            <person name="Minamisawa K."/>
            <person name="Mitsui H."/>
        </authorList>
    </citation>
    <scope>NUCLEOTIDE SEQUENCE</scope>
    <source>
        <strain evidence="10">JCM 14755</strain>
    </source>
</reference>
<dbReference type="GO" id="GO:0005886">
    <property type="term" value="C:plasma membrane"/>
    <property type="evidence" value="ECO:0007669"/>
    <property type="project" value="UniProtKB-SubCell"/>
</dbReference>
<feature type="transmembrane region" description="Helical" evidence="7">
    <location>
        <begin position="27"/>
        <end position="51"/>
    </location>
</feature>
<dbReference type="GO" id="GO:0005524">
    <property type="term" value="F:ATP binding"/>
    <property type="evidence" value="ECO:0007669"/>
    <property type="project" value="UniProtKB-KW"/>
</dbReference>
<keyword evidence="2 7" id="KW-0812">Transmembrane</keyword>
<dbReference type="InterPro" id="IPR003593">
    <property type="entry name" value="AAA+_ATPase"/>
</dbReference>
<feature type="transmembrane region" description="Helical" evidence="7">
    <location>
        <begin position="71"/>
        <end position="96"/>
    </location>
</feature>
<dbReference type="GO" id="GO:0140359">
    <property type="term" value="F:ABC-type transporter activity"/>
    <property type="evidence" value="ECO:0007669"/>
    <property type="project" value="InterPro"/>
</dbReference>
<sequence length="589" mass="61581">MSTLGAGHAQRREHGRWLRRLSRGGGFALRLATVLPVLSGLLLIPQAWLLAGIVDAVLREPTDPAALAAPIAGVFALFAARAGLALIGEHAALAAAERIKRALRLSLMAGVLQDPPRADADRSSGAVAALLVDQVDALDGFLVRFLPAMTQAAVLPLAFAAVVAPLDWVVAVIFVLTAPLIILFMALVGWGAQAASDTQATALTRLSAYFADRLSGLVTLALMRRGEDEVLAMRQRSDELRARTFRVLRIAFLSSAVLEFFAALGVAGVALYIGLAYLGMVGSAGAGATLSAGLFCLLMAPEVYQPLRLLAAHYHDRAGALAAVAQMEAALTRLPEAGPDLPRFAGQAAAGLPAGPLAIDADALCLATPTGRILLRQTALHIEAGRHVALVGPSGCGKTSLIETLAGLRPAEGCLRIGGVELCLQAPAERAGAIAYIGQKPRLFRGTIADNIRFGREDADARAVQEAARLALVTAFTDGLPDGLDTMVGEGGYGLSGGQAHRVGLARLFLRDPGLVLLDEPTAHLDAQTEAQLIDNLMEFAKGRTMIAATHSAALTQRLSLRLGMSGHRLQPFGPAARDAIRLIRAQAA</sequence>
<evidence type="ECO:0000256" key="6">
    <source>
        <dbReference type="ARBA" id="ARBA00023136"/>
    </source>
</evidence>
<accession>A0A0P0YZS3</accession>
<feature type="transmembrane region" description="Helical" evidence="7">
    <location>
        <begin position="168"/>
        <end position="190"/>
    </location>
</feature>
<dbReference type="GO" id="GO:0034040">
    <property type="term" value="F:ATPase-coupled lipid transmembrane transporter activity"/>
    <property type="evidence" value="ECO:0007669"/>
    <property type="project" value="TreeGrafter"/>
</dbReference>
<dbReference type="SUPFAM" id="SSF52540">
    <property type="entry name" value="P-loop containing nucleoside triphosphate hydrolases"/>
    <property type="match status" value="1"/>
</dbReference>
<evidence type="ECO:0000256" key="5">
    <source>
        <dbReference type="ARBA" id="ARBA00022989"/>
    </source>
</evidence>
<keyword evidence="4 10" id="KW-0067">ATP-binding</keyword>
<dbReference type="NCBIfam" id="TIGR02857">
    <property type="entry name" value="CydD"/>
    <property type="match status" value="1"/>
</dbReference>
<evidence type="ECO:0000313" key="10">
    <source>
        <dbReference type="EMBL" id="BAT27157.1"/>
    </source>
</evidence>
<feature type="transmembrane region" description="Helical" evidence="7">
    <location>
        <begin position="250"/>
        <end position="273"/>
    </location>
</feature>
<keyword evidence="6 7" id="KW-0472">Membrane</keyword>
<dbReference type="Pfam" id="PF00005">
    <property type="entry name" value="ABC_tran"/>
    <property type="match status" value="1"/>
</dbReference>
<dbReference type="InterPro" id="IPR036640">
    <property type="entry name" value="ABC1_TM_sf"/>
</dbReference>
<feature type="transmembrane region" description="Helical" evidence="7">
    <location>
        <begin position="279"/>
        <end position="300"/>
    </location>
</feature>
<comment type="subcellular location">
    <subcellularLocation>
        <location evidence="1">Cell membrane</location>
        <topology evidence="1">Multi-pass membrane protein</topology>
    </subcellularLocation>
</comment>
<dbReference type="EMBL" id="LC066375">
    <property type="protein sequence ID" value="BAT27157.1"/>
    <property type="molecule type" value="Genomic_DNA"/>
</dbReference>
<dbReference type="CDD" id="cd18584">
    <property type="entry name" value="ABC_6TM_AarD_CydD"/>
    <property type="match status" value="1"/>
</dbReference>
<evidence type="ECO:0000259" key="8">
    <source>
        <dbReference type="PROSITE" id="PS50893"/>
    </source>
</evidence>
<dbReference type="InterPro" id="IPR014216">
    <property type="entry name" value="ABC_transptr_CydD"/>
</dbReference>
<dbReference type="InterPro" id="IPR027417">
    <property type="entry name" value="P-loop_NTPase"/>
</dbReference>
<evidence type="ECO:0000256" key="7">
    <source>
        <dbReference type="SAM" id="Phobius"/>
    </source>
</evidence>
<feature type="transmembrane region" description="Helical" evidence="7">
    <location>
        <begin position="141"/>
        <end position="162"/>
    </location>
</feature>
<dbReference type="PROSITE" id="PS50929">
    <property type="entry name" value="ABC_TM1F"/>
    <property type="match status" value="1"/>
</dbReference>
<dbReference type="Gene3D" id="1.20.1560.10">
    <property type="entry name" value="ABC transporter type 1, transmembrane domain"/>
    <property type="match status" value="1"/>
</dbReference>
<evidence type="ECO:0000256" key="2">
    <source>
        <dbReference type="ARBA" id="ARBA00022692"/>
    </source>
</evidence>
<name>A0A0P0YZS3_9HYPH</name>
<proteinExistence type="predicted"/>
<dbReference type="Gene3D" id="3.40.50.300">
    <property type="entry name" value="P-loop containing nucleotide triphosphate hydrolases"/>
    <property type="match status" value="1"/>
</dbReference>
<evidence type="ECO:0000256" key="1">
    <source>
        <dbReference type="ARBA" id="ARBA00004651"/>
    </source>
</evidence>
<organism evidence="10">
    <name type="scientific">Aureimonas frigidaquae</name>
    <dbReference type="NCBI Taxonomy" id="424757"/>
    <lineage>
        <taxon>Bacteria</taxon>
        <taxon>Pseudomonadati</taxon>
        <taxon>Pseudomonadota</taxon>
        <taxon>Alphaproteobacteria</taxon>
        <taxon>Hyphomicrobiales</taxon>
        <taxon>Aurantimonadaceae</taxon>
        <taxon>Aureimonas</taxon>
    </lineage>
</organism>
<evidence type="ECO:0000256" key="3">
    <source>
        <dbReference type="ARBA" id="ARBA00022741"/>
    </source>
</evidence>
<dbReference type="RefSeq" id="WP_062228245.1">
    <property type="nucleotide sequence ID" value="NZ_BBWR01000012.1"/>
</dbReference>
<keyword evidence="3" id="KW-0547">Nucleotide-binding</keyword>
<feature type="domain" description="ABC transmembrane type-1" evidence="9">
    <location>
        <begin position="31"/>
        <end position="319"/>
    </location>
</feature>
<keyword evidence="5 7" id="KW-1133">Transmembrane helix</keyword>
<dbReference type="InterPro" id="IPR003439">
    <property type="entry name" value="ABC_transporter-like_ATP-bd"/>
</dbReference>
<dbReference type="AlphaFoldDB" id="A0A0P0YZS3"/>
<protein>
    <submittedName>
        <fullName evidence="10">ABC transporter CydDC cysteine exporter family permease/ATP-binding protein CydD</fullName>
    </submittedName>
</protein>
<evidence type="ECO:0000259" key="9">
    <source>
        <dbReference type="PROSITE" id="PS50929"/>
    </source>
</evidence>
<dbReference type="InterPro" id="IPR011527">
    <property type="entry name" value="ABC1_TM_dom"/>
</dbReference>
<dbReference type="GO" id="GO:0016887">
    <property type="term" value="F:ATP hydrolysis activity"/>
    <property type="evidence" value="ECO:0007669"/>
    <property type="project" value="InterPro"/>
</dbReference>
<dbReference type="PROSITE" id="PS50893">
    <property type="entry name" value="ABC_TRANSPORTER_2"/>
    <property type="match status" value="1"/>
</dbReference>
<dbReference type="SUPFAM" id="SSF90123">
    <property type="entry name" value="ABC transporter transmembrane region"/>
    <property type="match status" value="1"/>
</dbReference>